<dbReference type="InterPro" id="IPR052553">
    <property type="entry name" value="CbiG_hydrolase"/>
</dbReference>
<dbReference type="EMBL" id="CACRUE010000044">
    <property type="protein sequence ID" value="VYU49902.1"/>
    <property type="molecule type" value="Genomic_DNA"/>
</dbReference>
<dbReference type="InterPro" id="IPR021744">
    <property type="entry name" value="CbiG_N"/>
</dbReference>
<dbReference type="Pfam" id="PF11761">
    <property type="entry name" value="CbiG_mid"/>
    <property type="match status" value="1"/>
</dbReference>
<dbReference type="PANTHER" id="PTHR37477:SF1">
    <property type="entry name" value="COBALT-PRECORRIN-5A HYDROLASE"/>
    <property type="match status" value="1"/>
</dbReference>
<dbReference type="GO" id="GO:0009236">
    <property type="term" value="P:cobalamin biosynthetic process"/>
    <property type="evidence" value="ECO:0007669"/>
    <property type="project" value="InterPro"/>
</dbReference>
<dbReference type="Pfam" id="PF01890">
    <property type="entry name" value="CbiG_C"/>
    <property type="match status" value="1"/>
</dbReference>
<evidence type="ECO:0000259" key="1">
    <source>
        <dbReference type="Pfam" id="PF01890"/>
    </source>
</evidence>
<dbReference type="Gene3D" id="3.30.420.180">
    <property type="entry name" value="CobE/GbiG C-terminal domain"/>
    <property type="match status" value="1"/>
</dbReference>
<dbReference type="SUPFAM" id="SSF159664">
    <property type="entry name" value="CobE/GbiG C-terminal domain-like"/>
    <property type="match status" value="1"/>
</dbReference>
<dbReference type="Pfam" id="PF11760">
    <property type="entry name" value="CbiG_N"/>
    <property type="match status" value="1"/>
</dbReference>
<proteinExistence type="predicted"/>
<dbReference type="Gene3D" id="3.40.50.11220">
    <property type="match status" value="1"/>
</dbReference>
<dbReference type="InterPro" id="IPR038029">
    <property type="entry name" value="GbiG_N_sf"/>
</dbReference>
<sequence>MNTENNIAIVCITDNGKNLAVKIQKKLKEGKIYFVKKKNNEESQEVCNIGNDTYTMKNDKLELTQQNSKNIIRIEQKLKDFIPTIFNKYRYIVFIMATGIVVRTIAPLIQSKFQDPAVIVTDEKGKNVISLLSGHMGGANEMALYISHLIESNPVITTATDVNNKSSLDMIAKRFDGYIENFRDNVLKVNSMIVNNKPVGLFIDGDYDIDTRGFTILKYEDMLNLDKKNNEEINDLETVVVISNKQKLDFESKKIIKLVPKDIVLGVGCKKNIDSKHMKDSLREFLYINNIDKNAIKTIGSIEIKKDEQAIIDLANYLGVPFKIFTVEEIAQVDYLYSKSEWVKKNVGVYSVAEPCAHLLSEGNMIIGKQKFKGITFSAGRVNK</sequence>
<evidence type="ECO:0000259" key="2">
    <source>
        <dbReference type="Pfam" id="PF11760"/>
    </source>
</evidence>
<dbReference type="NCBIfam" id="NF004466">
    <property type="entry name" value="PRK05788.1-4"/>
    <property type="match status" value="1"/>
</dbReference>
<dbReference type="AlphaFoldDB" id="A0A6N3FCT5"/>
<feature type="domain" description="Cobalamin synthesis G N-terminal" evidence="2">
    <location>
        <begin position="82"/>
        <end position="161"/>
    </location>
</feature>
<name>A0A6N3FCT5_9FIRM</name>
<feature type="domain" description="Cobalamin biosynthesis central region" evidence="3">
    <location>
        <begin position="167"/>
        <end position="248"/>
    </location>
</feature>
<evidence type="ECO:0000259" key="3">
    <source>
        <dbReference type="Pfam" id="PF11761"/>
    </source>
</evidence>
<dbReference type="InterPro" id="IPR036518">
    <property type="entry name" value="CobE/GbiG_C_sf"/>
</dbReference>
<feature type="domain" description="CobE/GbiG C-terminal" evidence="1">
    <location>
        <begin position="263"/>
        <end position="378"/>
    </location>
</feature>
<reference evidence="4" key="1">
    <citation type="submission" date="2019-11" db="EMBL/GenBank/DDBJ databases">
        <authorList>
            <person name="Feng L."/>
        </authorList>
    </citation>
    <scope>NUCLEOTIDE SEQUENCE</scope>
    <source>
        <strain evidence="4">IbartlettiiLFYP30</strain>
    </source>
</reference>
<dbReference type="SUPFAM" id="SSF159672">
    <property type="entry name" value="CbiG N-terminal domain-like"/>
    <property type="match status" value="1"/>
</dbReference>
<evidence type="ECO:0000313" key="4">
    <source>
        <dbReference type="EMBL" id="VYU49902.1"/>
    </source>
</evidence>
<protein>
    <submittedName>
        <fullName evidence="4">Cobalamin biosynthesis protein CbiG</fullName>
    </submittedName>
</protein>
<accession>A0A6N3FCT5</accession>
<dbReference type="InterPro" id="IPR002750">
    <property type="entry name" value="CobE/GbiG_C"/>
</dbReference>
<gene>
    <name evidence="4" type="ORF">IBLFYP30_00350</name>
</gene>
<dbReference type="InterPro" id="IPR021745">
    <property type="entry name" value="CbiG_mid"/>
</dbReference>
<organism evidence="4">
    <name type="scientific">Intestinibacter bartlettii</name>
    <dbReference type="NCBI Taxonomy" id="261299"/>
    <lineage>
        <taxon>Bacteria</taxon>
        <taxon>Bacillati</taxon>
        <taxon>Bacillota</taxon>
        <taxon>Clostridia</taxon>
        <taxon>Peptostreptococcales</taxon>
        <taxon>Peptostreptococcaceae</taxon>
        <taxon>Intestinibacter</taxon>
    </lineage>
</organism>
<dbReference type="PANTHER" id="PTHR37477">
    <property type="entry name" value="COBALT-PRECORRIN-5A HYDROLASE"/>
    <property type="match status" value="1"/>
</dbReference>